<keyword evidence="1" id="KW-1133">Transmembrane helix</keyword>
<evidence type="ECO:0000256" key="1">
    <source>
        <dbReference type="SAM" id="Phobius"/>
    </source>
</evidence>
<keyword evidence="1" id="KW-0812">Transmembrane</keyword>
<dbReference type="AlphaFoldDB" id="A0AB39BIV5"/>
<name>A0AB39BIV5_9MICO</name>
<keyword evidence="1" id="KW-0472">Membrane</keyword>
<dbReference type="RefSeq" id="WP_368498439.1">
    <property type="nucleotide sequence ID" value="NZ_CP162511.1"/>
</dbReference>
<sequence length="99" mass="10937">MQQLTELFPILFVVAAAIIAVVIAVIVVQAVANARAVRRAGHNPLTLQADLATRLLDSQALSAARSTEERLDALDRMRDERSISDDEYREARARVLSDH</sequence>
<gene>
    <name evidence="2" type="ORF">ABFY20_02825</name>
</gene>
<accession>A0AB39BIV5</accession>
<proteinExistence type="predicted"/>
<reference evidence="2" key="1">
    <citation type="submission" date="2024-05" db="EMBL/GenBank/DDBJ databases">
        <title>Herbiconiux sp. A18JL235.</title>
        <authorList>
            <person name="Zhang G."/>
        </authorList>
    </citation>
    <scope>NUCLEOTIDE SEQUENCE</scope>
    <source>
        <strain evidence="2">A18JL235</strain>
    </source>
</reference>
<dbReference type="EMBL" id="CP162511">
    <property type="protein sequence ID" value="XDI06050.1"/>
    <property type="molecule type" value="Genomic_DNA"/>
</dbReference>
<evidence type="ECO:0000313" key="2">
    <source>
        <dbReference type="EMBL" id="XDI06050.1"/>
    </source>
</evidence>
<protein>
    <recommendedName>
        <fullName evidence="3">SHOCT domain-containing protein</fullName>
    </recommendedName>
</protein>
<organism evidence="2">
    <name type="scientific">Herbiconiux sp. A18JL235</name>
    <dbReference type="NCBI Taxonomy" id="3152363"/>
    <lineage>
        <taxon>Bacteria</taxon>
        <taxon>Bacillati</taxon>
        <taxon>Actinomycetota</taxon>
        <taxon>Actinomycetes</taxon>
        <taxon>Micrococcales</taxon>
        <taxon>Microbacteriaceae</taxon>
        <taxon>Herbiconiux</taxon>
    </lineage>
</organism>
<evidence type="ECO:0008006" key="3">
    <source>
        <dbReference type="Google" id="ProtNLM"/>
    </source>
</evidence>
<feature type="transmembrane region" description="Helical" evidence="1">
    <location>
        <begin position="6"/>
        <end position="32"/>
    </location>
</feature>